<organism evidence="2 3">
    <name type="scientific">Actinokineospora soli</name>
    <dbReference type="NCBI Taxonomy" id="1048753"/>
    <lineage>
        <taxon>Bacteria</taxon>
        <taxon>Bacillati</taxon>
        <taxon>Actinomycetota</taxon>
        <taxon>Actinomycetes</taxon>
        <taxon>Pseudonocardiales</taxon>
        <taxon>Pseudonocardiaceae</taxon>
        <taxon>Actinokineospora</taxon>
    </lineage>
</organism>
<reference evidence="3" key="1">
    <citation type="journal article" date="2019" name="Int. J. Syst. Evol. Microbiol.">
        <title>The Global Catalogue of Microorganisms (GCM) 10K type strain sequencing project: providing services to taxonomists for standard genome sequencing and annotation.</title>
        <authorList>
            <consortium name="The Broad Institute Genomics Platform"/>
            <consortium name="The Broad Institute Genome Sequencing Center for Infectious Disease"/>
            <person name="Wu L."/>
            <person name="Ma J."/>
        </authorList>
    </citation>
    <scope>NUCLEOTIDE SEQUENCE [LARGE SCALE GENOMIC DNA]</scope>
    <source>
        <strain evidence="3">JCM 17695</strain>
    </source>
</reference>
<comment type="caution">
    <text evidence="2">The sequence shown here is derived from an EMBL/GenBank/DDBJ whole genome shotgun (WGS) entry which is preliminary data.</text>
</comment>
<evidence type="ECO:0000256" key="1">
    <source>
        <dbReference type="SAM" id="Phobius"/>
    </source>
</evidence>
<dbReference type="Proteomes" id="UP001596512">
    <property type="component" value="Unassembled WGS sequence"/>
</dbReference>
<sequence length="74" mass="7727">MSDDRGDTTNTLHAGGDVSGPVYQVGGSYIVNQHRWVALIALGAILALVVALVLARQDEPTQAAAVQPTTTPRT</sequence>
<accession>A0ABW2TIA0</accession>
<keyword evidence="1" id="KW-1133">Transmembrane helix</keyword>
<keyword evidence="1" id="KW-0812">Transmembrane</keyword>
<evidence type="ECO:0000313" key="2">
    <source>
        <dbReference type="EMBL" id="MFC7613455.1"/>
    </source>
</evidence>
<feature type="transmembrane region" description="Helical" evidence="1">
    <location>
        <begin position="36"/>
        <end position="55"/>
    </location>
</feature>
<evidence type="ECO:0000313" key="3">
    <source>
        <dbReference type="Proteomes" id="UP001596512"/>
    </source>
</evidence>
<dbReference type="EMBL" id="JBHTEY010000004">
    <property type="protein sequence ID" value="MFC7613455.1"/>
    <property type="molecule type" value="Genomic_DNA"/>
</dbReference>
<proteinExistence type="predicted"/>
<name>A0ABW2TIA0_9PSEU</name>
<keyword evidence="1" id="KW-0472">Membrane</keyword>
<keyword evidence="3" id="KW-1185">Reference proteome</keyword>
<gene>
    <name evidence="2" type="ORF">ACFQV2_07395</name>
</gene>
<protein>
    <submittedName>
        <fullName evidence="2">Uncharacterized protein</fullName>
    </submittedName>
</protein>